<evidence type="ECO:0000313" key="3">
    <source>
        <dbReference type="Proteomes" id="UP001221302"/>
    </source>
</evidence>
<dbReference type="EMBL" id="JARGDL010000002">
    <property type="protein sequence ID" value="MDF1611080.1"/>
    <property type="molecule type" value="Genomic_DNA"/>
</dbReference>
<comment type="caution">
    <text evidence="2">The sequence shown here is derived from an EMBL/GenBank/DDBJ whole genome shotgun (WGS) entry which is preliminary data.</text>
</comment>
<dbReference type="Proteomes" id="UP001221302">
    <property type="component" value="Unassembled WGS sequence"/>
</dbReference>
<evidence type="ECO:0000313" key="2">
    <source>
        <dbReference type="EMBL" id="MDF1611080.1"/>
    </source>
</evidence>
<keyword evidence="1" id="KW-1133">Transmembrane helix</keyword>
<dbReference type="RefSeq" id="WP_321534844.1">
    <property type="nucleotide sequence ID" value="NZ_JARGDL010000002.1"/>
</dbReference>
<sequence length="189" mass="22345">MEKNKELILKYLADTLTEDEEHEFKEKLKTNSNFKEDFEKIVNLIKVDQDTLNDSYFINLLPTIRAKLNEKERHFSKKLVYGVPSVVVTIILVFLFVNKKSNYNSNEIYEQLNDPQIISEYISEVDDETKEKYFDIISSQNISSIDIQNEEEKEKLITIYDSILDDERIDLSLNDSEYNKLINELETKK</sequence>
<feature type="transmembrane region" description="Helical" evidence="1">
    <location>
        <begin position="79"/>
        <end position="97"/>
    </location>
</feature>
<gene>
    <name evidence="2" type="ORF">P0M35_02885</name>
</gene>
<dbReference type="AlphaFoldDB" id="A0AAE3P1I0"/>
<proteinExistence type="predicted"/>
<organism evidence="2 3">
    <name type="scientific">Stygiobacter electus</name>
    <dbReference type="NCBI Taxonomy" id="3032292"/>
    <lineage>
        <taxon>Bacteria</taxon>
        <taxon>Pseudomonadati</taxon>
        <taxon>Ignavibacteriota</taxon>
        <taxon>Ignavibacteria</taxon>
        <taxon>Ignavibacteriales</taxon>
        <taxon>Melioribacteraceae</taxon>
        <taxon>Stygiobacter</taxon>
    </lineage>
</organism>
<protein>
    <submittedName>
        <fullName evidence="2">Uncharacterized protein</fullName>
    </submittedName>
</protein>
<keyword evidence="3" id="KW-1185">Reference proteome</keyword>
<evidence type="ECO:0000256" key="1">
    <source>
        <dbReference type="SAM" id="Phobius"/>
    </source>
</evidence>
<name>A0AAE3P1I0_9BACT</name>
<keyword evidence="1" id="KW-0812">Transmembrane</keyword>
<accession>A0AAE3P1I0</accession>
<keyword evidence="1" id="KW-0472">Membrane</keyword>
<reference evidence="2" key="1">
    <citation type="submission" date="2023-03" db="EMBL/GenBank/DDBJ databases">
        <title>Stygiobacter electus gen. nov., sp. nov., facultatively anaerobic thermotolerant bacterium of the class Ignavibacteria from a well of Yessentuki mineral water deposit.</title>
        <authorList>
            <person name="Podosokorskaya O.A."/>
            <person name="Elcheninov A.G."/>
            <person name="Petrova N.F."/>
            <person name="Zavarzina D.G."/>
            <person name="Kublanov I.V."/>
            <person name="Merkel A.Y."/>
        </authorList>
    </citation>
    <scope>NUCLEOTIDE SEQUENCE</scope>
    <source>
        <strain evidence="2">09-Me</strain>
    </source>
</reference>